<reference evidence="1 2" key="1">
    <citation type="submission" date="2021-03" db="EMBL/GenBank/DDBJ databases">
        <authorList>
            <person name="King G.J."/>
            <person name="Bancroft I."/>
            <person name="Baten A."/>
            <person name="Bloomfield J."/>
            <person name="Borpatragohain P."/>
            <person name="He Z."/>
            <person name="Irish N."/>
            <person name="Irwin J."/>
            <person name="Liu K."/>
            <person name="Mauleon R.P."/>
            <person name="Moore J."/>
            <person name="Morris R."/>
            <person name="Ostergaard L."/>
            <person name="Wang B."/>
            <person name="Wells R."/>
        </authorList>
    </citation>
    <scope>NUCLEOTIDE SEQUENCE [LARGE SCALE GENOMIC DNA]</scope>
    <source>
        <strain evidence="1">R-o-18</strain>
        <tissue evidence="1">Leaf</tissue>
    </source>
</reference>
<evidence type="ECO:0000313" key="1">
    <source>
        <dbReference type="EMBL" id="KAG5384568.1"/>
    </source>
</evidence>
<protein>
    <submittedName>
        <fullName evidence="1">Uncharacterized protein</fullName>
    </submittedName>
</protein>
<comment type="caution">
    <text evidence="1">The sequence shown here is derived from an EMBL/GenBank/DDBJ whole genome shotgun (WGS) entry which is preliminary data.</text>
</comment>
<proteinExistence type="predicted"/>
<evidence type="ECO:0000313" key="2">
    <source>
        <dbReference type="Proteomes" id="UP000823674"/>
    </source>
</evidence>
<sequence>MTQRARVVKSHECSKVASCQRVSGTKRYELPKVANIKRYENQKARLAKGCMFQTVSFGTGLRLTRPIGSRPKAGSGKGVRWAIEPDSIGRSHLDSIRIDGLVFGDDPDLFVGSYAFVIMLTEELRMVLVKPRSREGSVSERLCNVWLDDARDELVIVYESVKKLCIESHVSKTSVCVRVCLSAHTGRSWVSVSTHRHSCVSVSIHETSVAVRVCQSAHTRRLWLSISTHISTLVLGLCTLALPVDCLGDFGDVDYLFSTHKTSVGVRQHTQDVRGGPCVSVSTHRTSVAVHQYTYQHAGPWTQHAGPSRGLFGIHRTFVAVRVYPCVSVSTHMTSVAVHQYTYQHVVHTGRLCVSASTHRTSVAVRVCPSLSVSTHRTSMAVRQHTQDVWGCLWLSVSTHRTSVCVCQHTQNVCGCRSAHTGRSCVSVSIHRTSVAVRVCPSAHTRRLWLSISTHISTMVLGLCTLALPVDCLGDFGTRGLSVQYTQDVCGCPPAHTGRPWQSVCVRQHTQDVCGCPSIYISARWSLDSARWPFPWTVWVILAHVGCLFSTHRTSVGVRQHTQDVRVCPSAHTGLHTGRPWVSANIHKTSMAVRLCPSVSVSTHRTSVAVPQYTYQHVVHTGRPWLYGSTHRTSVAVCGCPSAHIGCLCVSVCVCQHTQDVGGCPSVHTGRPCVSVSIHMTSVAVRVCPSAHTGRLLLSISTHISTLVLGLCTLALPVDCLGDFGPRGLPVQYTQDVRGCPSAHTGRPCVSVSIHRTFVAVRVCPCVSVSTHMTSVAVHQYTYQHVGPLTSHADPSCGLFGTSVAVRVCPSLSVSTHRTSMAVRQHTQDVWGCLWLSVSTHRTSVCVCQHTQNVRGCRSAHTGRSCVSVSIHRTSVAVRVCLSAHTGRLWLSISTHISTMVLGLCTLALPMDCLGDFGTRGLSVQYTQDVCGCPPAHTGRPWQSVCVRQHTQDVCGCPSIYISARWSLDSARWPFPWTVWVILAHVGCLFSTHRTSVGVRQHTQDVRVCPSAHTGLHTGRPWVSANIHKTSMAVRVYPSVSVSTHRTSVAVPQYTYQHVVHTGRPWLYGSTHRTSVAVCGCPSAHIGCPCVSVCVCQHTQDVGGCPSAHTGRPCVSVSIHMTSVAVRVCPSAHTGHSLLSISTHISTLVLGLCTLALPVDCLGDFGPGGLSVQYTQDVCGCPPAHTGRPWLSLCIRVCPSAHTGRPWLSISTHISTLVLELSTLTLPVDCSVDLGPRGLSVQYKQDVRGCPSVHTGRPCVSVITHRTFMAVRVCPCVSISTHMTSVAVHQYTYQHVGPLTLHAGPSRGLFGTHMTSVAVHQYTYQHVGPLTSHADPSCGLFGTSVAVRVCPSLSVSTHRTSMAVRQHTQDVWGCLWLSVSTHRTSVCVCQHTQNVRGCRSAHTGRSCVSVSIHRTSVAVRVCLSAHTGRLWLSISTHISTMVLGLCTLALPMDCLGDFGTRGLSVQYTQDVCGCPPAHTGRPWQSVCVRQHTQDVCGCPSIYISARWSLDSARWPFPWTVWVILAHVGCLFSTHRTSVGVRQHTQDVRVCPSAHTGLHTGRPWVSANIHKTSMAVRVCPSVSVSTHRTSVAVPQYTYQHVVHTGRPWLYGSTHRTSVAVCGCPSAHIGCPCVSVCVCQHTQDVGGCPSAHTGRPCVSVSIHMTSVAVRVCPSAHTGHSLLSISTHISTLVLGLCTLALPVDCLGDFGPGGLSVQYTQDVCGCPPAHTGRPWLSLCIRVCPSAHTGRPWLSISTHISTLVLELSTLTLPVDCSVDLGPRGLSVQYKQDVRGCPSVHTGRPCVSVITHRTFMAVRVCPCVSISTHMTSVAVHQYTYQHVVHTGRLWVSASTHRTYVAVCVCPSAHTGRPWLSLITHISTLVLGLSTLALPLDCLGDFVPRWLSVQYTQDVRGCPPAHTGRPWLFVAVRQHTQDVRVVRVCLSAHTGVRGYRSAHIGRSCVSVSIHRTSVAVRVCPSAPQDVCGCPSVHISALHIGRPWVSASTHRTSIAVRVCPSAHTGRLWLSISIHISTLVLGLSTLALPVDYLGDFGPRGLSVLYTQDVCGCPSAHTGRPCVSVSTHRTFVAVHQYTYQHVGPLTSHVGPLTSHADPSCGLFGTSVAVRVCPSVSVSTHRTSVAFPQYTYQHVVDSGRPWVSASTHRTSVAVCGCPSANTGRPCLSVCVCQHTQDVLGCPSAHTGRRCVSVSIHRTSVAVCVCPSAHTGRSLLSISTHISTLVLGLCMLALHVDCLGDFGPRGLSVQYTQDVQGCPPAHTGRPWLSLRVSVCPSAHTGRPWLSISTHISTLGLGLSTLTLPVDCSGDLGPRGLSVQYTQDVWGCPSAHTGRLWLSVCVSQHTQDVRGCACVSGCVRQHTHDVRGCPSVHISARCTHKRTVGLRQHTQDVRGCPCVSVSTHRTSSAVPQYTISMLVFRLSTLALPLDCLGDFVPRWLSVQYTQDVRGCPPAHTGRPWLFVAVRQHTQDVCVCPCVSVSTHRTSVGVHQHTQDVRVCLSAYTGRMWLSVCVRLHTQDVSWLSISTHISTLVLGLCTLALPVDCLGDFGPRGLSVQYTNDVCGCPPAHTGHLWLFVAVRQHTQDVRVCPCVSVSTHRTSVGVRQHTHRTSVCVRQHTQDVCGCPCVSVSTHRTFMSVHQYTYQHIGPWTLHAGPSRGLFG</sequence>
<accession>A0ABQ7LGD5</accession>
<dbReference type="Proteomes" id="UP000823674">
    <property type="component" value="Chromosome A09"/>
</dbReference>
<name>A0ABQ7LGD5_BRACM</name>
<gene>
    <name evidence="1" type="primary">A09g510240.1_BraROA</name>
    <name evidence="1" type="ORF">IGI04_036038</name>
</gene>
<organism evidence="1 2">
    <name type="scientific">Brassica rapa subsp. trilocularis</name>
    <dbReference type="NCBI Taxonomy" id="1813537"/>
    <lineage>
        <taxon>Eukaryota</taxon>
        <taxon>Viridiplantae</taxon>
        <taxon>Streptophyta</taxon>
        <taxon>Embryophyta</taxon>
        <taxon>Tracheophyta</taxon>
        <taxon>Spermatophyta</taxon>
        <taxon>Magnoliopsida</taxon>
        <taxon>eudicotyledons</taxon>
        <taxon>Gunneridae</taxon>
        <taxon>Pentapetalae</taxon>
        <taxon>rosids</taxon>
        <taxon>malvids</taxon>
        <taxon>Brassicales</taxon>
        <taxon>Brassicaceae</taxon>
        <taxon>Brassiceae</taxon>
        <taxon>Brassica</taxon>
    </lineage>
</organism>
<keyword evidence="2" id="KW-1185">Reference proteome</keyword>
<dbReference type="EMBL" id="JADBGQ010000008">
    <property type="protein sequence ID" value="KAG5384568.1"/>
    <property type="molecule type" value="Genomic_DNA"/>
</dbReference>